<keyword evidence="1" id="KW-0853">WD repeat</keyword>
<dbReference type="SUPFAM" id="SSF69322">
    <property type="entry name" value="Tricorn protease domain 2"/>
    <property type="match status" value="1"/>
</dbReference>
<dbReference type="InterPro" id="IPR040379">
    <property type="entry name" value="WDR19/dyf-2"/>
</dbReference>
<dbReference type="GO" id="GO:0060271">
    <property type="term" value="P:cilium assembly"/>
    <property type="evidence" value="ECO:0007669"/>
    <property type="project" value="TreeGrafter"/>
</dbReference>
<name>A0A7S3AT26_9EUKA</name>
<dbReference type="AlphaFoldDB" id="A0A7S3AT26"/>
<evidence type="ECO:0000256" key="3">
    <source>
        <dbReference type="SAM" id="MobiDB-lite"/>
    </source>
</evidence>
<feature type="compositionally biased region" description="Polar residues" evidence="3">
    <location>
        <begin position="72"/>
        <end position="90"/>
    </location>
</feature>
<sequence length="668" mass="70238">MSSSVEEQVGEITARDSVNEAISKAAMFGIPAQRPAETSADAVAAAGLTNEAAAPAAALPADGVAGDVDLESASSSDPALEVSSATSAEETITAVDEPAATEASAPAAVEAAAPAISEPSDQPSSTAPVKAASSPAVDQAAGDERLLGDYSAPAAEEASGPAEGVGTGSGPAKMNGSEADSPLAASIASGAMIALPKKTEMTFGANREKGKLALDLDKMAQGDHSLEPGDFITTARARNEVAITVRGAAKARAKLLMKLTPKDCGNSNLKAAWQPCGGKRLAVASEQDGNCVLAMYARKGERLRVHNLGPGRPSWCDWDCSGNTVAIMQEGTGLYLWDVGTADVKPISPPKASKGKVTPGRGGVEKEQPGVAELITQPLRLCPSITVATSFCMWSRVHPQLAIGTHGGKVIVFNKKEGVMQLHDRKGKHGAPVTCGDWLFDNRLGLASGTRVKISKPVPEKGAQWESYSKFKLSGMLSRVPRKFKDAGAPKLLSFSLKYPPFVAVCIGDNYMLVFGTSGQHVNEDVGLTFPDDYGPITGFQWLEDDVVLVALANGYVTSVDFGAMVRMRQQHGLPECVKATGTTKVFNEYLKCLTYSTASQKIACVGDRGFKVITRVKDELEVLADISLDYELTLGNCLEVIRWDQEGKAVTITATNGYLWSYEIANK</sequence>
<dbReference type="GO" id="GO:0030991">
    <property type="term" value="C:intraciliary transport particle A"/>
    <property type="evidence" value="ECO:0007669"/>
    <property type="project" value="TreeGrafter"/>
</dbReference>
<dbReference type="Pfam" id="PF23389">
    <property type="entry name" value="Beta-prop_WDR19_1st"/>
    <property type="match status" value="1"/>
</dbReference>
<organism evidence="5">
    <name type="scientific">Haptolina ericina</name>
    <dbReference type="NCBI Taxonomy" id="156174"/>
    <lineage>
        <taxon>Eukaryota</taxon>
        <taxon>Haptista</taxon>
        <taxon>Haptophyta</taxon>
        <taxon>Prymnesiophyceae</taxon>
        <taxon>Prymnesiales</taxon>
        <taxon>Prymnesiaceae</taxon>
        <taxon>Haptolina</taxon>
    </lineage>
</organism>
<dbReference type="Gene3D" id="2.130.10.10">
    <property type="entry name" value="YVTN repeat-like/Quinoprotein amine dehydrogenase"/>
    <property type="match status" value="1"/>
</dbReference>
<evidence type="ECO:0000256" key="2">
    <source>
        <dbReference type="ARBA" id="ARBA00022737"/>
    </source>
</evidence>
<gene>
    <name evidence="5" type="ORF">HERI1096_LOCUS12901</name>
</gene>
<accession>A0A7S3AT26</accession>
<feature type="region of interest" description="Disordered" evidence="3">
    <location>
        <begin position="154"/>
        <end position="181"/>
    </location>
</feature>
<evidence type="ECO:0000256" key="1">
    <source>
        <dbReference type="ARBA" id="ARBA00022574"/>
    </source>
</evidence>
<reference evidence="5" key="1">
    <citation type="submission" date="2021-01" db="EMBL/GenBank/DDBJ databases">
        <authorList>
            <person name="Corre E."/>
            <person name="Pelletier E."/>
            <person name="Niang G."/>
            <person name="Scheremetjew M."/>
            <person name="Finn R."/>
            <person name="Kale V."/>
            <person name="Holt S."/>
            <person name="Cochrane G."/>
            <person name="Meng A."/>
            <person name="Brown T."/>
            <person name="Cohen L."/>
        </authorList>
    </citation>
    <scope>NUCLEOTIDE SEQUENCE</scope>
    <source>
        <strain evidence="5">CCMP281</strain>
    </source>
</reference>
<evidence type="ECO:0000259" key="4">
    <source>
        <dbReference type="Pfam" id="PF23389"/>
    </source>
</evidence>
<dbReference type="PANTHER" id="PTHR14920">
    <property type="entry name" value="OSMOTIC AVOIDANCE ABNORMAL PROTEIN 1/WD REPEAT MEMBRANE PROTEIN"/>
    <property type="match status" value="1"/>
</dbReference>
<evidence type="ECO:0000313" key="5">
    <source>
        <dbReference type="EMBL" id="CAE0112241.1"/>
    </source>
</evidence>
<feature type="region of interest" description="Disordered" evidence="3">
    <location>
        <begin position="67"/>
        <end position="139"/>
    </location>
</feature>
<feature type="region of interest" description="Disordered" evidence="3">
    <location>
        <begin position="347"/>
        <end position="366"/>
    </location>
</feature>
<feature type="compositionally biased region" description="Low complexity" evidence="3">
    <location>
        <begin position="97"/>
        <end position="120"/>
    </location>
</feature>
<protein>
    <recommendedName>
        <fullName evidence="4">WDR19 first beta-propeller domain-containing protein</fullName>
    </recommendedName>
</protein>
<dbReference type="InterPro" id="IPR057855">
    <property type="entry name" value="Beta-prop_WDR19_1st"/>
</dbReference>
<dbReference type="InterPro" id="IPR015943">
    <property type="entry name" value="WD40/YVTN_repeat-like_dom_sf"/>
</dbReference>
<dbReference type="EMBL" id="HBHX01023226">
    <property type="protein sequence ID" value="CAE0112241.1"/>
    <property type="molecule type" value="Transcribed_RNA"/>
</dbReference>
<feature type="domain" description="WDR19 first beta-propeller" evidence="4">
    <location>
        <begin position="389"/>
        <end position="658"/>
    </location>
</feature>
<proteinExistence type="predicted"/>
<dbReference type="PANTHER" id="PTHR14920:SF0">
    <property type="entry name" value="WD REPEAT DOMAIN 19"/>
    <property type="match status" value="1"/>
</dbReference>
<dbReference type="GO" id="GO:0005929">
    <property type="term" value="C:cilium"/>
    <property type="evidence" value="ECO:0007669"/>
    <property type="project" value="TreeGrafter"/>
</dbReference>
<keyword evidence="2" id="KW-0677">Repeat</keyword>
<dbReference type="GO" id="GO:0035721">
    <property type="term" value="P:intraciliary retrograde transport"/>
    <property type="evidence" value="ECO:0007669"/>
    <property type="project" value="InterPro"/>
</dbReference>